<dbReference type="PRINTS" id="PR00455">
    <property type="entry name" value="HTHTETR"/>
</dbReference>
<dbReference type="PANTHER" id="PTHR30055">
    <property type="entry name" value="HTH-TYPE TRANSCRIPTIONAL REGULATOR RUTR"/>
    <property type="match status" value="1"/>
</dbReference>
<dbReference type="Gene3D" id="1.10.357.10">
    <property type="entry name" value="Tetracycline Repressor, domain 2"/>
    <property type="match status" value="2"/>
</dbReference>
<dbReference type="InterPro" id="IPR036271">
    <property type="entry name" value="Tet_transcr_reg_TetR-rel_C_sf"/>
</dbReference>
<evidence type="ECO:0000256" key="5">
    <source>
        <dbReference type="SAM" id="MobiDB-lite"/>
    </source>
</evidence>
<accession>A0A0U0ZI57</accession>
<dbReference type="SUPFAM" id="SSF46689">
    <property type="entry name" value="Homeodomain-like"/>
    <property type="match status" value="2"/>
</dbReference>
<feature type="DNA-binding region" description="H-T-H motif" evidence="4">
    <location>
        <begin position="45"/>
        <end position="64"/>
    </location>
</feature>
<dbReference type="AlphaFoldDB" id="A0A0U0ZI57"/>
<dbReference type="PANTHER" id="PTHR30055:SF234">
    <property type="entry name" value="HTH-TYPE TRANSCRIPTIONAL REGULATOR BETI"/>
    <property type="match status" value="1"/>
</dbReference>
<dbReference type="Gene3D" id="1.10.10.60">
    <property type="entry name" value="Homeodomain-like"/>
    <property type="match status" value="1"/>
</dbReference>
<evidence type="ECO:0000313" key="7">
    <source>
        <dbReference type="EMBL" id="CPV40239.1"/>
    </source>
</evidence>
<reference evidence="7 8" key="1">
    <citation type="submission" date="2015-03" db="EMBL/GenBank/DDBJ databases">
        <authorList>
            <person name="Murphy D."/>
        </authorList>
    </citation>
    <scope>NUCLEOTIDE SEQUENCE [LARGE SCALE GENOMIC DNA]</scope>
    <source>
        <strain evidence="7 8">PAP088</strain>
    </source>
</reference>
<organism evidence="7 8">
    <name type="scientific">Mycobacteroides abscessus</name>
    <dbReference type="NCBI Taxonomy" id="36809"/>
    <lineage>
        <taxon>Bacteria</taxon>
        <taxon>Bacillati</taxon>
        <taxon>Actinomycetota</taxon>
        <taxon>Actinomycetes</taxon>
        <taxon>Mycobacteriales</taxon>
        <taxon>Mycobacteriaceae</taxon>
        <taxon>Mycobacteroides</taxon>
    </lineage>
</organism>
<feature type="domain" description="HTH tetR-type" evidence="6">
    <location>
        <begin position="22"/>
        <end position="82"/>
    </location>
</feature>
<protein>
    <submittedName>
        <fullName evidence="7">Putative transcriptional regulator, TetR family</fullName>
    </submittedName>
</protein>
<dbReference type="InterPro" id="IPR050109">
    <property type="entry name" value="HTH-type_TetR-like_transc_reg"/>
</dbReference>
<evidence type="ECO:0000256" key="1">
    <source>
        <dbReference type="ARBA" id="ARBA00023015"/>
    </source>
</evidence>
<dbReference type="InterPro" id="IPR001647">
    <property type="entry name" value="HTH_TetR"/>
</dbReference>
<dbReference type="GO" id="GO:0003700">
    <property type="term" value="F:DNA-binding transcription factor activity"/>
    <property type="evidence" value="ECO:0007669"/>
    <property type="project" value="TreeGrafter"/>
</dbReference>
<dbReference type="EMBL" id="CSWP01000002">
    <property type="protein sequence ID" value="CPV40239.1"/>
    <property type="molecule type" value="Genomic_DNA"/>
</dbReference>
<evidence type="ECO:0000259" key="6">
    <source>
        <dbReference type="PROSITE" id="PS50977"/>
    </source>
</evidence>
<gene>
    <name evidence="7" type="primary">fadR_1</name>
    <name evidence="7" type="ORF">ERS075579_01134</name>
</gene>
<keyword evidence="1" id="KW-0805">Transcription regulation</keyword>
<dbReference type="PROSITE" id="PS50977">
    <property type="entry name" value="HTH_TETR_2"/>
    <property type="match status" value="2"/>
</dbReference>
<dbReference type="GO" id="GO:0000976">
    <property type="term" value="F:transcription cis-regulatory region binding"/>
    <property type="evidence" value="ECO:0007669"/>
    <property type="project" value="TreeGrafter"/>
</dbReference>
<evidence type="ECO:0000256" key="3">
    <source>
        <dbReference type="ARBA" id="ARBA00023163"/>
    </source>
</evidence>
<evidence type="ECO:0000313" key="8">
    <source>
        <dbReference type="Proteomes" id="UP000045782"/>
    </source>
</evidence>
<dbReference type="Pfam" id="PF00440">
    <property type="entry name" value="TetR_N"/>
    <property type="match status" value="2"/>
</dbReference>
<dbReference type="SUPFAM" id="SSF48498">
    <property type="entry name" value="Tetracyclin repressor-like, C-terminal domain"/>
    <property type="match status" value="1"/>
</dbReference>
<feature type="DNA-binding region" description="H-T-H motif" evidence="4">
    <location>
        <begin position="271"/>
        <end position="290"/>
    </location>
</feature>
<evidence type="ECO:0000256" key="2">
    <source>
        <dbReference type="ARBA" id="ARBA00023125"/>
    </source>
</evidence>
<feature type="region of interest" description="Disordered" evidence="5">
    <location>
        <begin position="1"/>
        <end position="20"/>
    </location>
</feature>
<dbReference type="Proteomes" id="UP000045782">
    <property type="component" value="Unassembled WGS sequence"/>
</dbReference>
<sequence length="442" mass="48561">MEQLVAQEPPRRGRPPVSGLADRRRQQIVDAAFAAFTENGYEQTSMADIATRAGMGQGTVYRYVESKREVLDLVFDYGVERLVDTLALDDFLEVVGGTAGIEERNDIIMEGGRRLYALVDQEPALLKLLTVQSAAADKELKQRVLGIQSMLDSYVQRGLESGRRAGWLPEDAHNHAVLARLLPALVLPGFLLAQSRHDNPSTRERFVITASLIAERGILRDGVVLEPGEGHVAGETVDSVHVPLPAPADRRNELLDAALTCFLSDGYHAVGVNEIVEKLGVSHGTFYNYYQNKRDLLDALMVREFSAMEPALSRSVARLDARRDIEHALAQGFRNALEAVAARLPALIFVCTEAAGVDPEALQSIIQFFRFASVRSEQSVFSMIGADRINPAMDTEFLGQAFVSLLVGAVTLVVDDDGRTDRIDEYAQAITQFLLYGLNPVP</sequence>
<keyword evidence="3" id="KW-0804">Transcription</keyword>
<name>A0A0U0ZI57_9MYCO</name>
<feature type="domain" description="HTH tetR-type" evidence="6">
    <location>
        <begin position="248"/>
        <end position="308"/>
    </location>
</feature>
<evidence type="ECO:0000256" key="4">
    <source>
        <dbReference type="PROSITE-ProRule" id="PRU00335"/>
    </source>
</evidence>
<proteinExistence type="predicted"/>
<dbReference type="InterPro" id="IPR009057">
    <property type="entry name" value="Homeodomain-like_sf"/>
</dbReference>
<keyword evidence="2 4" id="KW-0238">DNA-binding</keyword>